<feature type="region of interest" description="Disordered" evidence="1">
    <location>
        <begin position="85"/>
        <end position="126"/>
    </location>
</feature>
<organism evidence="2 3">
    <name type="scientific">Pyricularia oryzae</name>
    <name type="common">Rice blast fungus</name>
    <name type="synonym">Magnaporthe oryzae</name>
    <dbReference type="NCBI Taxonomy" id="318829"/>
    <lineage>
        <taxon>Eukaryota</taxon>
        <taxon>Fungi</taxon>
        <taxon>Dikarya</taxon>
        <taxon>Ascomycota</taxon>
        <taxon>Pezizomycotina</taxon>
        <taxon>Sordariomycetes</taxon>
        <taxon>Sordariomycetidae</taxon>
        <taxon>Magnaporthales</taxon>
        <taxon>Pyriculariaceae</taxon>
        <taxon>Pyricularia</taxon>
    </lineage>
</organism>
<evidence type="ECO:0000313" key="2">
    <source>
        <dbReference type="EMBL" id="QBZ61522.1"/>
    </source>
</evidence>
<dbReference type="EMBL" id="CP034207">
    <property type="protein sequence ID" value="QBZ61522.1"/>
    <property type="molecule type" value="Genomic_DNA"/>
</dbReference>
<dbReference type="PROSITE" id="PS50005">
    <property type="entry name" value="TPR"/>
    <property type="match status" value="1"/>
</dbReference>
<sequence>MDNPYPEEALLDNHQLIHQDEQLGQTVFTREDFEYALRDFQEVSGGEDGGAVSEVSDADSVYLGVQEQINRAQADRTAFLDAFQNPQEDDDEDIYDGLPTKPPPRKKVKRGPVVRKGPPIKKAPRKAKELPTEIKVLVDAATNAFIANRYDEALQAARETIRLNAEVAPAWGILAAVYEEREDWRHALEAKRIQASLTKGDTQLWLGTADLALHMVDGAYQDSPEEIDKTLKVAMDCYRSVLQIDKTNPVARLGKADILADLGQSSKAVAAYLDYLKQKPYNLRVVRSLAEHAYNARRAKEAIEATVLAYEACIQHFKSGQTLDDDQVLDWIDVRIFIELLASLEKYDEAAKWLKTLVRWLVGRNDDLLWDQCQDDREWDLDDTRRLEMEGFNQGEFLPQSYGHGLPLELRGKLAVYRFRTDMEDEAMRHLRQLDPEDADIRGKLQFTPEIAKEVADQLCESGKPERAILYYDLYRDLVGEALDAEYYVKRAKCHVQLADGPAAEDCFIYALEVDEDNIEARYELAKMYEEAQERDEAFRLVGEALSLEAGQSVYDGLTHRYVVDRGKIVSKPKKYRTGATKRAPTTKAKYRPRRLIGGGSGESARKKFEDEVTARLRERYTECQRLKAQMDANVAASGGHDTNDPVVAEWMSAAKELVDDFRSFREFYSWERYVSSLGYGNFFKAEASADGNTGDERSRSIAKMAKRLHNTLAPVETEGEEAVPQKIERQEHRGIPFNDWLDLFLEYAISLARQQRIGEAYAVCQSARDSIVYGKAKDSLMLIHLAWASCAVQAGDEETCVAIARYFMIHNPFVTDGYKMFAALTRVCQTSPTWYQSGPSQKFMLRQIRQMDEILAAKAKEEEDGFGAASNQGSQPPGPSAETQMVPATAAAAQPGPTGVDAVLLVLYGCILFASTSYQYALAYFLRARTVDPDNPAINLVIGLAYIHWALKRQSHNRQYTLMQGFSYIFKYYEDRTRGAAAPEERQEAHYNVARTYHLLGIHDLALEYYHKVLVEARAAGTEVLRGKDVSVRRREDLSLESAMNIRTYCLSTGDLEGARAVTDEWLVLE</sequence>
<dbReference type="InterPro" id="IPR039340">
    <property type="entry name" value="Tfc4/TFIIIC-102/Sfc4"/>
</dbReference>
<dbReference type="PANTHER" id="PTHR23082">
    <property type="entry name" value="TRANSCRIPTION INITIATION FACTOR IIIC TFIIIC , POLYPEPTIDE 3-RELATED"/>
    <property type="match status" value="1"/>
</dbReference>
<feature type="region of interest" description="Disordered" evidence="1">
    <location>
        <begin position="866"/>
        <end position="886"/>
    </location>
</feature>
<dbReference type="Proteomes" id="UP000294847">
    <property type="component" value="Chromosome 4"/>
</dbReference>
<dbReference type="InterPro" id="IPR011990">
    <property type="entry name" value="TPR-like_helical_dom_sf"/>
</dbReference>
<dbReference type="GO" id="GO:0000127">
    <property type="term" value="C:transcription factor TFIIIC complex"/>
    <property type="evidence" value="ECO:0007669"/>
    <property type="project" value="TreeGrafter"/>
</dbReference>
<gene>
    <name evidence="2" type="ORF">PoMZ_08472</name>
</gene>
<dbReference type="VEuPathDB" id="FungiDB:M_BR32_EuGene_00043841"/>
<dbReference type="Gene3D" id="1.25.40.10">
    <property type="entry name" value="Tetratricopeptide repeat domain"/>
    <property type="match status" value="4"/>
</dbReference>
<dbReference type="AlphaFoldDB" id="A0A4P7NHQ0"/>
<accession>A0A4P7NHQ0</accession>
<dbReference type="InterPro" id="IPR019734">
    <property type="entry name" value="TPR_rpt"/>
</dbReference>
<evidence type="ECO:0000256" key="1">
    <source>
        <dbReference type="SAM" id="MobiDB-lite"/>
    </source>
</evidence>
<name>A0A4P7NHQ0_PYROR</name>
<dbReference type="SUPFAM" id="SSF48452">
    <property type="entry name" value="TPR-like"/>
    <property type="match status" value="2"/>
</dbReference>
<dbReference type="GO" id="GO:0006383">
    <property type="term" value="P:transcription by RNA polymerase III"/>
    <property type="evidence" value="ECO:0007669"/>
    <property type="project" value="InterPro"/>
</dbReference>
<dbReference type="SMART" id="SM00028">
    <property type="entry name" value="TPR"/>
    <property type="match status" value="7"/>
</dbReference>
<evidence type="ECO:0000313" key="3">
    <source>
        <dbReference type="Proteomes" id="UP000294847"/>
    </source>
</evidence>
<protein>
    <submittedName>
        <fullName evidence="2">Uncharacterized protein</fullName>
    </submittedName>
</protein>
<proteinExistence type="predicted"/>
<reference evidence="2 3" key="1">
    <citation type="journal article" date="2019" name="Mol. Biol. Evol.">
        <title>Blast fungal genomes show frequent chromosomal changes, gene gains and losses, and effector gene turnover.</title>
        <authorList>
            <person name="Gomez Luciano L.B."/>
            <person name="Jason Tsai I."/>
            <person name="Chuma I."/>
            <person name="Tosa Y."/>
            <person name="Chen Y.H."/>
            <person name="Li J.Y."/>
            <person name="Li M.Y."/>
            <person name="Jade Lu M.Y."/>
            <person name="Nakayashiki H."/>
            <person name="Li W.H."/>
        </authorList>
    </citation>
    <scope>NUCLEOTIDE SEQUENCE [LARGE SCALE GENOMIC DNA]</scope>
    <source>
        <strain evidence="2">MZ5-1-6</strain>
    </source>
</reference>
<feature type="compositionally biased region" description="Basic residues" evidence="1">
    <location>
        <begin position="103"/>
        <end position="125"/>
    </location>
</feature>
<dbReference type="PANTHER" id="PTHR23082:SF0">
    <property type="entry name" value="GENERAL TRANSCRIPTION FACTOR 3C POLYPEPTIDE 3"/>
    <property type="match status" value="1"/>
</dbReference>